<evidence type="ECO:0000256" key="7">
    <source>
        <dbReference type="PIRSR" id="PIRSR606710-1"/>
    </source>
</evidence>
<dbReference type="CDD" id="cd08983">
    <property type="entry name" value="GH43_Bt3655-like"/>
    <property type="match status" value="1"/>
</dbReference>
<evidence type="ECO:0000313" key="12">
    <source>
        <dbReference type="Proteomes" id="UP000681340"/>
    </source>
</evidence>
<evidence type="ECO:0000259" key="10">
    <source>
        <dbReference type="SMART" id="SM00560"/>
    </source>
</evidence>
<feature type="chain" id="PRO_5039169307" description="LamG-like jellyroll fold domain-containing protein" evidence="9">
    <location>
        <begin position="29"/>
        <end position="1668"/>
    </location>
</feature>
<evidence type="ECO:0000256" key="8">
    <source>
        <dbReference type="PIRSR" id="PIRSR606710-2"/>
    </source>
</evidence>
<dbReference type="PANTHER" id="PTHR43301">
    <property type="entry name" value="ARABINAN ENDO-1,5-ALPHA-L-ARABINOSIDASE"/>
    <property type="match status" value="1"/>
</dbReference>
<proteinExistence type="inferred from homology"/>
<evidence type="ECO:0000256" key="4">
    <source>
        <dbReference type="ARBA" id="ARBA00022801"/>
    </source>
</evidence>
<dbReference type="Proteomes" id="UP000681340">
    <property type="component" value="Unassembled WGS sequence"/>
</dbReference>
<dbReference type="Gene3D" id="3.30.1920.20">
    <property type="match status" value="1"/>
</dbReference>
<keyword evidence="6" id="KW-0326">Glycosidase</keyword>
<evidence type="ECO:0000256" key="5">
    <source>
        <dbReference type="ARBA" id="ARBA00023157"/>
    </source>
</evidence>
<dbReference type="RefSeq" id="WP_212986941.1">
    <property type="nucleotide sequence ID" value="NZ_BAABEA010000051.1"/>
</dbReference>
<comment type="similarity">
    <text evidence="2">Belongs to the glycosyl hydrolase 43 family.</text>
</comment>
<dbReference type="EMBL" id="BOQL01000006">
    <property type="protein sequence ID" value="GIM64083.1"/>
    <property type="molecule type" value="Genomic_DNA"/>
</dbReference>
<accession>A0A919S6N8</accession>
<dbReference type="CDD" id="cd09004">
    <property type="entry name" value="GH43_bXyl-like"/>
    <property type="match status" value="1"/>
</dbReference>
<dbReference type="InterPro" id="IPR006558">
    <property type="entry name" value="LamG-like"/>
</dbReference>
<comment type="caution">
    <text evidence="11">The sequence shown here is derived from an EMBL/GenBank/DDBJ whole genome shotgun (WGS) entry which is preliminary data.</text>
</comment>
<dbReference type="Gene3D" id="2.115.10.20">
    <property type="entry name" value="Glycosyl hydrolase domain, family 43"/>
    <property type="match status" value="2"/>
</dbReference>
<evidence type="ECO:0000256" key="9">
    <source>
        <dbReference type="SAM" id="SignalP"/>
    </source>
</evidence>
<dbReference type="Gene3D" id="2.60.40.1080">
    <property type="match status" value="1"/>
</dbReference>
<dbReference type="GO" id="GO:0004553">
    <property type="term" value="F:hydrolase activity, hydrolyzing O-glycosyl compounds"/>
    <property type="evidence" value="ECO:0007669"/>
    <property type="project" value="InterPro"/>
</dbReference>
<evidence type="ECO:0000256" key="6">
    <source>
        <dbReference type="ARBA" id="ARBA00023295"/>
    </source>
</evidence>
<gene>
    <name evidence="11" type="ORF">Aau02nite_08230</name>
</gene>
<evidence type="ECO:0000256" key="3">
    <source>
        <dbReference type="ARBA" id="ARBA00022729"/>
    </source>
</evidence>
<protein>
    <recommendedName>
        <fullName evidence="10">LamG-like jellyroll fold domain-containing protein</fullName>
    </recommendedName>
</protein>
<sequence>MVTRHLSRIAVCLLAAGTLVAPSAPAAADVTGGLVLRYDLTQTSGTAVRDTSGHGRDGALRGDASFAPDGGGLVLGGTDGHVKLPDNVLAGLDTVTVTADVYIDTAQATPYMIWALGNTDAGGAGNGYLMATGDPYRTAIASGNWSTEQTVKAGSGLPRGVWASLGYTLDADGVATGYLNGQPVATTSGVTITPGSIGSGVTKANYLGRSVYNADAHLRGRIRNFRIYDRALSATEAAGIAIADATRVAGDRAALTLGDTSAVTGDLSLPAAGPAYGSKVSWSSSDPAVITPAGAVTRPAADTTVTLTATLTSGSSSASRTFPVTVKAALSAAQKVEQARDALTVTNLDDARGNLTLPVTGLHGTTVAWSSADPATVSATGVVHRPAAGSPARKVALTATVSLGPVSAGRTLTATVPALPAPAPLKGYAFAYFTGNSVAGEKISFAASQGNNALRWTELNGGRPVLSSTLGTRGLRDPFLIRSPEGDKFFLIATDLSIGSGTSWDDSQRRGSRHIEVWESTDLVHWGQQRHVLVSPPTAGNTWAPEAFWDDDLGQYVVFWASKLYAASDPNHTGDAYNRMLYATTRDFVTFSAPKIWQDRGSSRIDSTVIADGGKYHRFTKDEGAVTGCSDIIQEQADSLTAVDDVADPAHDPAEPAWRIVASCIGKAAGTSAVEGPTAFRANPGDDSGSDYYLFVDEYGGRGYIPLGTDDLDAPAWKVPASYALPKSPRHGTVLPVTQAELDRLTGAPEPLPATADGLVAHYALDQSTGTTVTDSSGNGNNATLAGGTSWGGGSLTFGGTDGHVRLPDNAMAGMRAMTVSTDVWIDPAQSRPYFLWGMGNTDSGGAGNGYVFSTGDNYRAAIASGNWNTEQGTATGSALSRGSWRTLTYTVGDGTAVLYLDGRPVARNTAVTVTPGSIGNGVTKANYLGRSVYAADKFFKGRMRDVRIYNRALTAAEVAGLGSNATTVSAVTLDSLKAPALIDSDAGTIVLPVRPGTDRRNLNPVFTVASTSAVTGAGAGDWSTARRITVTSATGATRTYTVTTRVLRSPVLPGLNADPNIVRFGDTYYIYATTDGIAGWGSTTFKAWSSKDLATWTEHGTILDLADVSWAHTNAWAPAIASADGRYYFYYCAAGNIGVATADSPLGPFTDSGAPLVDRDDYAGAQQIDPAVFTDDTGQSYLYWGNGRAYVAPLNADMTSIDVAERRTIGGLTDFREGLFMNKRNGTYYLSYSVDDTGSENYRVAYATGSSPYGPFTARGVILAKDPAQGILGPGHSSIIQVPGTDDWYIAYHRFALSGGDGFHRETTIDRLYFDATGAITPVVPTLESVDPLTYTGVPPQASISRAGTDGWYGAGATLTLSGGAGNSTIEYALGGGAWAAYTEPVPLPAGSYPVRHRARGANLILGPVAEVPVRVDPEPPMSAVAVRTVRNASTVTLSAQDTASGVASISYRVDDGGWQPYAQPFTLTGVHRLAFRATDRAGNQETAQQVSVPLRPDVAAPAVTGLTDPRQPTGRRGWFTGPVALVVTATDPSGIASREYRIAGGRWRTYTGPVPLPAGVTTLSYRATDHFGNVSVPGTLTVRRDSQPPAVSASVRIGRSPATITLKAKDSLSGLERITYRVDGGAWQTYRAPIKVRGKGTHRVSYRAADRAGNTSPVRTVRVRIR</sequence>
<dbReference type="SUPFAM" id="SSF49899">
    <property type="entry name" value="Concanavalin A-like lectins/glucanases"/>
    <property type="match status" value="2"/>
</dbReference>
<dbReference type="InterPro" id="IPR006710">
    <property type="entry name" value="Glyco_hydro_43"/>
</dbReference>
<organism evidence="11 12">
    <name type="scientific">Actinoplanes auranticolor</name>
    <dbReference type="NCBI Taxonomy" id="47988"/>
    <lineage>
        <taxon>Bacteria</taxon>
        <taxon>Bacillati</taxon>
        <taxon>Actinomycetota</taxon>
        <taxon>Actinomycetes</taxon>
        <taxon>Micromonosporales</taxon>
        <taxon>Micromonosporaceae</taxon>
        <taxon>Actinoplanes</taxon>
    </lineage>
</organism>
<dbReference type="Pfam" id="PF20578">
    <property type="entry name" value="aBig_2"/>
    <property type="match status" value="2"/>
</dbReference>
<dbReference type="Pfam" id="PF13385">
    <property type="entry name" value="Laminin_G_3"/>
    <property type="match status" value="2"/>
</dbReference>
<reference evidence="11" key="1">
    <citation type="submission" date="2021-03" db="EMBL/GenBank/DDBJ databases">
        <title>Whole genome shotgun sequence of Actinoplanes auranticolor NBRC 12245.</title>
        <authorList>
            <person name="Komaki H."/>
            <person name="Tamura T."/>
        </authorList>
    </citation>
    <scope>NUCLEOTIDE SEQUENCE</scope>
    <source>
        <strain evidence="11">NBRC 12245</strain>
    </source>
</reference>
<dbReference type="Gene3D" id="2.60.120.200">
    <property type="match status" value="2"/>
</dbReference>
<keyword evidence="3 9" id="KW-0732">Signal</keyword>
<comment type="pathway">
    <text evidence="1">Glycan metabolism; L-arabinan degradation.</text>
</comment>
<evidence type="ECO:0000256" key="2">
    <source>
        <dbReference type="ARBA" id="ARBA00009865"/>
    </source>
</evidence>
<feature type="domain" description="LamG-like jellyroll fold" evidence="10">
    <location>
        <begin position="816"/>
        <end position="957"/>
    </location>
</feature>
<evidence type="ECO:0000256" key="1">
    <source>
        <dbReference type="ARBA" id="ARBA00004834"/>
    </source>
</evidence>
<dbReference type="SUPFAM" id="SSF75005">
    <property type="entry name" value="Arabinanase/levansucrase/invertase"/>
    <property type="match status" value="2"/>
</dbReference>
<dbReference type="PANTHER" id="PTHR43301:SF3">
    <property type="entry name" value="ARABINAN ENDO-1,5-ALPHA-L-ARABINOSIDASE A-RELATED"/>
    <property type="match status" value="1"/>
</dbReference>
<feature type="site" description="Important for catalytic activity, responsible for pKa modulation of the active site Glu and correct orientation of both the proton donor and substrate" evidence="8">
    <location>
        <position position="1170"/>
    </location>
</feature>
<keyword evidence="5" id="KW-1015">Disulfide bond</keyword>
<feature type="signal peptide" evidence="9">
    <location>
        <begin position="1"/>
        <end position="28"/>
    </location>
</feature>
<dbReference type="InterPro" id="IPR050727">
    <property type="entry name" value="GH43_arabinanases"/>
</dbReference>
<name>A0A919S6N8_9ACTN</name>
<keyword evidence="12" id="KW-1185">Reference proteome</keyword>
<feature type="active site" description="Proton acceptor" evidence="7">
    <location>
        <position position="1059"/>
    </location>
</feature>
<dbReference type="GO" id="GO:0005975">
    <property type="term" value="P:carbohydrate metabolic process"/>
    <property type="evidence" value="ECO:0007669"/>
    <property type="project" value="InterPro"/>
</dbReference>
<dbReference type="Pfam" id="PF04616">
    <property type="entry name" value="Glyco_hydro_43"/>
    <property type="match status" value="1"/>
</dbReference>
<evidence type="ECO:0000313" key="11">
    <source>
        <dbReference type="EMBL" id="GIM64083.1"/>
    </source>
</evidence>
<dbReference type="InterPro" id="IPR046780">
    <property type="entry name" value="aBig_2"/>
</dbReference>
<feature type="active site" description="Proton donor" evidence="7">
    <location>
        <position position="1218"/>
    </location>
</feature>
<dbReference type="SMART" id="SM00560">
    <property type="entry name" value="LamGL"/>
    <property type="match status" value="1"/>
</dbReference>
<dbReference type="InterPro" id="IPR058094">
    <property type="entry name" value="Ig-like_OmpL47-like"/>
</dbReference>
<keyword evidence="4" id="KW-0378">Hydrolase</keyword>
<dbReference type="Gene3D" id="2.60.40.2340">
    <property type="match status" value="1"/>
</dbReference>
<dbReference type="NCBIfam" id="NF047446">
    <property type="entry name" value="barrel_OmpL47"/>
    <property type="match status" value="3"/>
</dbReference>
<dbReference type="InterPro" id="IPR013320">
    <property type="entry name" value="ConA-like_dom_sf"/>
</dbReference>
<dbReference type="InterPro" id="IPR023296">
    <property type="entry name" value="Glyco_hydro_beta-prop_sf"/>
</dbReference>